<dbReference type="InterPro" id="IPR013325">
    <property type="entry name" value="RNA_pol_sigma_r2"/>
</dbReference>
<sequence length="251" mass="29545">MTNEELFELYSNGNVKAKEMLILNNINLVKCYAKRFFIMFEVSSYKDYDLEDLEQVGIIGLIKAIDKYNPALGCKFSTYAVYWIKQAIRRALEGHEDTLSLDENIGDEEEGNITLMDTLEDKTINFVEETELKELKKLWDILSERLNDKEIKFLKLKHINNLTEKQICRILEIPEEKARQFSESVLRKARSKAKLLRILFDDYLDKRTSYLSAVDYSKPKVKESYYNSSIVEVIILERERLRERFGVKVNI</sequence>
<evidence type="ECO:0000313" key="6">
    <source>
        <dbReference type="EMBL" id="KRQ85857.1"/>
    </source>
</evidence>
<dbReference type="GO" id="GO:0006352">
    <property type="term" value="P:DNA-templated transcription initiation"/>
    <property type="evidence" value="ECO:0007669"/>
    <property type="project" value="InterPro"/>
</dbReference>
<dbReference type="GO" id="GO:0003677">
    <property type="term" value="F:DNA binding"/>
    <property type="evidence" value="ECO:0007669"/>
    <property type="project" value="UniProtKB-KW"/>
</dbReference>
<dbReference type="InterPro" id="IPR014284">
    <property type="entry name" value="RNA_pol_sigma-70_dom"/>
</dbReference>
<keyword evidence="1" id="KW-0805">Transcription regulation</keyword>
<dbReference type="AlphaFoldDB" id="A0A0R3JQY2"/>
<dbReference type="OrthoDB" id="1779676at2"/>
<keyword evidence="2" id="KW-0731">Sigma factor</keyword>
<organism evidence="6 7">
    <name type="scientific">Caloramator mitchellensis</name>
    <dbReference type="NCBI Taxonomy" id="908809"/>
    <lineage>
        <taxon>Bacteria</taxon>
        <taxon>Bacillati</taxon>
        <taxon>Bacillota</taxon>
        <taxon>Clostridia</taxon>
        <taxon>Eubacteriales</taxon>
        <taxon>Clostridiaceae</taxon>
        <taxon>Caloramator</taxon>
    </lineage>
</organism>
<dbReference type="NCBIfam" id="TIGR02937">
    <property type="entry name" value="sigma70-ECF"/>
    <property type="match status" value="1"/>
</dbReference>
<dbReference type="InterPro" id="IPR007627">
    <property type="entry name" value="RNA_pol_sigma70_r2"/>
</dbReference>
<dbReference type="SUPFAM" id="SSF88659">
    <property type="entry name" value="Sigma3 and sigma4 domains of RNA polymerase sigma factors"/>
    <property type="match status" value="1"/>
</dbReference>
<dbReference type="PRINTS" id="PR00046">
    <property type="entry name" value="SIGMA70FCT"/>
</dbReference>
<dbReference type="SUPFAM" id="SSF88946">
    <property type="entry name" value="Sigma2 domain of RNA polymerase sigma factors"/>
    <property type="match status" value="1"/>
</dbReference>
<evidence type="ECO:0000256" key="4">
    <source>
        <dbReference type="ARBA" id="ARBA00023163"/>
    </source>
</evidence>
<dbReference type="STRING" id="908809.ABG79_02371"/>
<dbReference type="EMBL" id="LKHP01000024">
    <property type="protein sequence ID" value="KRQ85857.1"/>
    <property type="molecule type" value="Genomic_DNA"/>
</dbReference>
<reference evidence="6 7" key="1">
    <citation type="submission" date="2015-09" db="EMBL/GenBank/DDBJ databases">
        <title>Draft genome sequence of a Caloramator mitchellensis, a moderate thermophile from the Great Artesian Basin of Australia.</title>
        <authorList>
            <person name="Patel B.K."/>
        </authorList>
    </citation>
    <scope>NUCLEOTIDE SEQUENCE [LARGE SCALE GENOMIC DNA]</scope>
    <source>
        <strain evidence="6 7">VF08</strain>
    </source>
</reference>
<accession>A0A0R3JQY2</accession>
<evidence type="ECO:0000256" key="3">
    <source>
        <dbReference type="ARBA" id="ARBA00023125"/>
    </source>
</evidence>
<evidence type="ECO:0000313" key="7">
    <source>
        <dbReference type="Proteomes" id="UP000052015"/>
    </source>
</evidence>
<name>A0A0R3JQY2_CALMK</name>
<evidence type="ECO:0000256" key="2">
    <source>
        <dbReference type="ARBA" id="ARBA00023082"/>
    </source>
</evidence>
<keyword evidence="7" id="KW-1185">Reference proteome</keyword>
<comment type="caution">
    <text evidence="6">The sequence shown here is derived from an EMBL/GenBank/DDBJ whole genome shotgun (WGS) entry which is preliminary data.</text>
</comment>
<keyword evidence="3" id="KW-0238">DNA-binding</keyword>
<keyword evidence="4" id="KW-0804">Transcription</keyword>
<dbReference type="InterPro" id="IPR050239">
    <property type="entry name" value="Sigma-70_RNA_pol_init_factors"/>
</dbReference>
<dbReference type="InterPro" id="IPR013324">
    <property type="entry name" value="RNA_pol_sigma_r3/r4-like"/>
</dbReference>
<dbReference type="PANTHER" id="PTHR30603:SF47">
    <property type="entry name" value="RNA POLYMERASE SIGMA FACTOR SIGD, CHLOROPLASTIC"/>
    <property type="match status" value="1"/>
</dbReference>
<gene>
    <name evidence="6" type="primary">sigK_3</name>
    <name evidence="6" type="ORF">ABG79_02371</name>
</gene>
<dbReference type="PANTHER" id="PTHR30603">
    <property type="entry name" value="RNA POLYMERASE SIGMA FACTOR RPO"/>
    <property type="match status" value="1"/>
</dbReference>
<evidence type="ECO:0000256" key="1">
    <source>
        <dbReference type="ARBA" id="ARBA00023015"/>
    </source>
</evidence>
<dbReference type="RefSeq" id="WP_057979648.1">
    <property type="nucleotide sequence ID" value="NZ_LKHP01000024.1"/>
</dbReference>
<proteinExistence type="predicted"/>
<feature type="domain" description="RNA polymerase sigma-70 region 2" evidence="5">
    <location>
        <begin position="23"/>
        <end position="93"/>
    </location>
</feature>
<dbReference type="Proteomes" id="UP000052015">
    <property type="component" value="Unassembled WGS sequence"/>
</dbReference>
<dbReference type="Gene3D" id="1.20.120.1810">
    <property type="match status" value="1"/>
</dbReference>
<dbReference type="GO" id="GO:0016987">
    <property type="term" value="F:sigma factor activity"/>
    <property type="evidence" value="ECO:0007669"/>
    <property type="project" value="UniProtKB-KW"/>
</dbReference>
<dbReference type="Pfam" id="PF04542">
    <property type="entry name" value="Sigma70_r2"/>
    <property type="match status" value="1"/>
</dbReference>
<protein>
    <submittedName>
        <fullName evidence="6">RNA polymerase sigma-28 factor</fullName>
    </submittedName>
</protein>
<dbReference type="InterPro" id="IPR000943">
    <property type="entry name" value="RNA_pol_sigma70"/>
</dbReference>
<evidence type="ECO:0000259" key="5">
    <source>
        <dbReference type="Pfam" id="PF04542"/>
    </source>
</evidence>